<dbReference type="Pfam" id="PF06146">
    <property type="entry name" value="PsiE"/>
    <property type="match status" value="1"/>
</dbReference>
<dbReference type="EMBL" id="JAANXN010000013">
    <property type="protein sequence ID" value="MDF8371766.1"/>
    <property type="molecule type" value="Genomic_DNA"/>
</dbReference>
<evidence type="ECO:0000256" key="7">
    <source>
        <dbReference type="ARBA" id="ARBA00023136"/>
    </source>
</evidence>
<evidence type="ECO:0000256" key="4">
    <source>
        <dbReference type="ARBA" id="ARBA00022475"/>
    </source>
</evidence>
<evidence type="ECO:0000256" key="8">
    <source>
        <dbReference type="SAM" id="Phobius"/>
    </source>
</evidence>
<comment type="similarity">
    <text evidence="2">Belongs to the PsiE family.</text>
</comment>
<comment type="subcellular location">
    <subcellularLocation>
        <location evidence="1">Cell inner membrane</location>
        <topology evidence="1">Multi-pass membrane protein</topology>
    </subcellularLocation>
</comment>
<accession>A0ABD4XKS4</accession>
<name>A0ABD4XKS4_WEIPA</name>
<evidence type="ECO:0000256" key="5">
    <source>
        <dbReference type="ARBA" id="ARBA00022692"/>
    </source>
</evidence>
<dbReference type="AlphaFoldDB" id="A0ABD4XKS4"/>
<keyword evidence="5 8" id="KW-0812">Transmembrane</keyword>
<feature type="transmembrane region" description="Helical" evidence="8">
    <location>
        <begin position="55"/>
        <end position="74"/>
    </location>
</feature>
<evidence type="ECO:0000313" key="10">
    <source>
        <dbReference type="Proteomes" id="UP001215461"/>
    </source>
</evidence>
<keyword evidence="7 8" id="KW-0472">Membrane</keyword>
<gene>
    <name evidence="9" type="ORF">G9403_08965</name>
</gene>
<protein>
    <recommendedName>
        <fullName evidence="3">Protein PsiE</fullName>
    </recommendedName>
</protein>
<comment type="caution">
    <text evidence="9">The sequence shown here is derived from an EMBL/GenBank/DDBJ whole genome shotgun (WGS) entry which is preliminary data.</text>
</comment>
<dbReference type="Proteomes" id="UP001215461">
    <property type="component" value="Unassembled WGS sequence"/>
</dbReference>
<dbReference type="GO" id="GO:0005886">
    <property type="term" value="C:plasma membrane"/>
    <property type="evidence" value="ECO:0007669"/>
    <property type="project" value="UniProtKB-SubCell"/>
</dbReference>
<sequence>MNGGSYMGYKHLEKGYNIFLGIGMLILGIIMFGFFVKDLWILVQMVWQTDLQKNFYSIARLILETFLFFEFVVLTQEYFLQKHISLQNFMYIGITAMLRNLLVYHDDTMGILIQSISIAIMILVLIVYRWSRRYLADLEQKEAREEVIFAEEHQLQQATDEH</sequence>
<dbReference type="InterPro" id="IPR020948">
    <property type="entry name" value="P_starv_induced_PsiE-like"/>
</dbReference>
<feature type="transmembrane region" description="Helical" evidence="8">
    <location>
        <begin position="16"/>
        <end position="35"/>
    </location>
</feature>
<evidence type="ECO:0000256" key="1">
    <source>
        <dbReference type="ARBA" id="ARBA00004429"/>
    </source>
</evidence>
<evidence type="ECO:0000313" key="9">
    <source>
        <dbReference type="EMBL" id="MDF8371766.1"/>
    </source>
</evidence>
<dbReference type="InterPro" id="IPR009315">
    <property type="entry name" value="P_starv_induced_PsiE"/>
</dbReference>
<reference evidence="9 10" key="1">
    <citation type="submission" date="2020-03" db="EMBL/GenBank/DDBJ databases">
        <title>Comparative genomics of Weissella paramesenteroides.</title>
        <authorList>
            <person name="Kant R."/>
            <person name="Takala T."/>
            <person name="Saris P."/>
        </authorList>
    </citation>
    <scope>NUCLEOTIDE SEQUENCE [LARGE SCALE GENOMIC DNA]</scope>
    <source>
        <strain evidence="9 10">SJ27-4</strain>
    </source>
</reference>
<keyword evidence="6 8" id="KW-1133">Transmembrane helix</keyword>
<evidence type="ECO:0000256" key="2">
    <source>
        <dbReference type="ARBA" id="ARBA00005632"/>
    </source>
</evidence>
<evidence type="ECO:0000256" key="6">
    <source>
        <dbReference type="ARBA" id="ARBA00022989"/>
    </source>
</evidence>
<evidence type="ECO:0000256" key="3">
    <source>
        <dbReference type="ARBA" id="ARBA00021903"/>
    </source>
</evidence>
<keyword evidence="4" id="KW-1003">Cell membrane</keyword>
<feature type="transmembrane region" description="Helical" evidence="8">
    <location>
        <begin position="111"/>
        <end position="131"/>
    </location>
</feature>
<dbReference type="PANTHER" id="PTHR37819:SF1">
    <property type="entry name" value="PROTEIN PSIE"/>
    <property type="match status" value="1"/>
</dbReference>
<proteinExistence type="inferred from homology"/>
<dbReference type="PANTHER" id="PTHR37819">
    <property type="entry name" value="PROTEIN PSIE"/>
    <property type="match status" value="1"/>
</dbReference>
<organism evidence="9 10">
    <name type="scientific">Weissella paramesenteroides</name>
    <name type="common">Leuconostoc paramesenteroides</name>
    <dbReference type="NCBI Taxonomy" id="1249"/>
    <lineage>
        <taxon>Bacteria</taxon>
        <taxon>Bacillati</taxon>
        <taxon>Bacillota</taxon>
        <taxon>Bacilli</taxon>
        <taxon>Lactobacillales</taxon>
        <taxon>Lactobacillaceae</taxon>
        <taxon>Weissella</taxon>
    </lineage>
</organism>